<organism evidence="1 2">
    <name type="scientific">Vigna angularis var. angularis</name>
    <dbReference type="NCBI Taxonomy" id="157739"/>
    <lineage>
        <taxon>Eukaryota</taxon>
        <taxon>Viridiplantae</taxon>
        <taxon>Streptophyta</taxon>
        <taxon>Embryophyta</taxon>
        <taxon>Tracheophyta</taxon>
        <taxon>Spermatophyta</taxon>
        <taxon>Magnoliopsida</taxon>
        <taxon>eudicotyledons</taxon>
        <taxon>Gunneridae</taxon>
        <taxon>Pentapetalae</taxon>
        <taxon>rosids</taxon>
        <taxon>fabids</taxon>
        <taxon>Fabales</taxon>
        <taxon>Fabaceae</taxon>
        <taxon>Papilionoideae</taxon>
        <taxon>50 kb inversion clade</taxon>
        <taxon>NPAAA clade</taxon>
        <taxon>indigoferoid/millettioid clade</taxon>
        <taxon>Phaseoleae</taxon>
        <taxon>Vigna</taxon>
    </lineage>
</organism>
<gene>
    <name evidence="1" type="primary">Vigan.04G134900</name>
    <name evidence="1" type="ORF">VIGAN_04134900</name>
</gene>
<accession>A0A0S3RUA3</accession>
<evidence type="ECO:0008006" key="3">
    <source>
        <dbReference type="Google" id="ProtNLM"/>
    </source>
</evidence>
<evidence type="ECO:0000313" key="2">
    <source>
        <dbReference type="Proteomes" id="UP000291084"/>
    </source>
</evidence>
<name>A0A0S3RUA3_PHAAN</name>
<dbReference type="AlphaFoldDB" id="A0A0S3RUA3"/>
<reference evidence="1 2" key="1">
    <citation type="journal article" date="2015" name="Sci. Rep.">
        <title>The power of single molecule real-time sequencing technology in the de novo assembly of a eukaryotic genome.</title>
        <authorList>
            <person name="Sakai H."/>
            <person name="Naito K."/>
            <person name="Ogiso-Tanaka E."/>
            <person name="Takahashi Y."/>
            <person name="Iseki K."/>
            <person name="Muto C."/>
            <person name="Satou K."/>
            <person name="Teruya K."/>
            <person name="Shiroma A."/>
            <person name="Shimoji M."/>
            <person name="Hirano T."/>
            <person name="Itoh T."/>
            <person name="Kaga A."/>
            <person name="Tomooka N."/>
        </authorList>
    </citation>
    <scope>NUCLEOTIDE SEQUENCE [LARGE SCALE GENOMIC DNA]</scope>
    <source>
        <strain evidence="2">cv. Shumari</strain>
    </source>
</reference>
<dbReference type="EMBL" id="AP015037">
    <property type="protein sequence ID" value="BAT84077.1"/>
    <property type="molecule type" value="Genomic_DNA"/>
</dbReference>
<evidence type="ECO:0000313" key="1">
    <source>
        <dbReference type="EMBL" id="BAT84077.1"/>
    </source>
</evidence>
<keyword evidence="2" id="KW-1185">Reference proteome</keyword>
<protein>
    <recommendedName>
        <fullName evidence="3">Knottin scorpion toxin-like domain-containing protein</fullName>
    </recommendedName>
</protein>
<sequence>KNIKFERKFQKMRSLFIGILCIAFILIVSGPTTCVGRIVLPPSNVCIGSCNGDCAKECITRGFHGGSCFPMCCCTKN</sequence>
<feature type="non-terminal residue" evidence="1">
    <location>
        <position position="1"/>
    </location>
</feature>
<dbReference type="OrthoDB" id="10493372at2759"/>
<dbReference type="Proteomes" id="UP000291084">
    <property type="component" value="Chromosome 4"/>
</dbReference>
<proteinExistence type="predicted"/>